<dbReference type="Gene3D" id="1.25.40.10">
    <property type="entry name" value="Tetratricopeptide repeat domain"/>
    <property type="match status" value="1"/>
</dbReference>
<evidence type="ECO:0000256" key="1">
    <source>
        <dbReference type="ARBA" id="ARBA00022801"/>
    </source>
</evidence>
<dbReference type="AlphaFoldDB" id="V6HJ37"/>
<dbReference type="Proteomes" id="UP000018719">
    <property type="component" value="Unassembled WGS sequence"/>
</dbReference>
<keyword evidence="1" id="KW-0378">Hydrolase</keyword>
<dbReference type="Pfam" id="PF07228">
    <property type="entry name" value="SpoIIE"/>
    <property type="match status" value="1"/>
</dbReference>
<reference evidence="4 5" key="1">
    <citation type="submission" date="2013-05" db="EMBL/GenBank/DDBJ databases">
        <authorList>
            <person name="Harkins D.M."/>
            <person name="Durkin A.S."/>
            <person name="Brinkac L.M."/>
            <person name="Haft D.H."/>
            <person name="Selengut J.D."/>
            <person name="Sanka R."/>
            <person name="DePew J."/>
            <person name="Purushe J."/>
            <person name="Hartskeerl R.A."/>
            <person name="Ahmed A."/>
            <person name="van der Linden H."/>
            <person name="Goris M.G.A."/>
            <person name="Vinetz J.M."/>
            <person name="Sutton G.G."/>
            <person name="Nierman W.C."/>
            <person name="Fouts D.E."/>
        </authorList>
    </citation>
    <scope>NUCLEOTIDE SEQUENCE [LARGE SCALE GENOMIC DNA]</scope>
    <source>
        <strain evidence="4 5">10</strain>
    </source>
</reference>
<dbReference type="InterPro" id="IPR036457">
    <property type="entry name" value="PPM-type-like_dom_sf"/>
</dbReference>
<gene>
    <name evidence="4" type="ORF">LEP1GSC047_2907</name>
</gene>
<dbReference type="PANTHER" id="PTHR43156">
    <property type="entry name" value="STAGE II SPORULATION PROTEIN E-RELATED"/>
    <property type="match status" value="1"/>
</dbReference>
<keyword evidence="2" id="KW-0812">Transmembrane</keyword>
<proteinExistence type="predicted"/>
<keyword evidence="2" id="KW-0472">Membrane</keyword>
<dbReference type="InterPro" id="IPR001932">
    <property type="entry name" value="PPM-type_phosphatase-like_dom"/>
</dbReference>
<dbReference type="EMBL" id="AHMM02000017">
    <property type="protein sequence ID" value="EQA36820.1"/>
    <property type="molecule type" value="Genomic_DNA"/>
</dbReference>
<sequence>MRIPSILTRGFRRLSIDRVPNRIGNKRKKIMKAKKIKVIPKLLSGLSHSGSFLLGPAEQFEMKHRVLNGTLLSGIFAMCIGIGSEFFREGFETGGLVALCVAFVFSLLFYYLARFKKHFRWLVAPTFIIGGATTYLQIHYSGGIVSANIMVMIPLLILYMLILGQKFDWMAILLFVAALFGINFVQQVHPNWFSDYSSPLARNEDFLVTSIAVLTVTGFMLRTLNRSYEDAIEEVRRLKDQQDGDYFLTSLLIQPLAGIRIRSKTLQLRSYIRQKKIFTFKDKAHELGGDICVADRILLRGRNYCVFANGDAMGKSMQGAGGVLVFGTALHALIERTHREGILSGYFPERWLRTTLNELNKVFEGFDGSMSMSLMLGLVDEENGFLYYINAEHPFPIRLRGGSAAFLSEQATNFKLGLLREKARIETCWIRPGDTIIIGSDGKDDISIGYDDSETRIINEDHTAILNLVEKSEGDLERLGNFLHEAGELTDDLSLLSIKFYPKETADEIGKAPDLIEALRLLEKNESSEALTFLKRIIEQSPSDKAAWNLLYRVYSQMGLAADAGQAAENYSTIQPSNLQMIFNGAIQYAKAGLIERSIDMAERVYSRKPEVIPVLKLLVRLYKKSKRMQRAQEYQDEISRLQARAMNG</sequence>
<dbReference type="InterPro" id="IPR011990">
    <property type="entry name" value="TPR-like_helical_dom_sf"/>
</dbReference>
<evidence type="ECO:0000313" key="4">
    <source>
        <dbReference type="EMBL" id="EQA36820.1"/>
    </source>
</evidence>
<feature type="transmembrane region" description="Helical" evidence="2">
    <location>
        <begin position="119"/>
        <end position="138"/>
    </location>
</feature>
<evidence type="ECO:0000259" key="3">
    <source>
        <dbReference type="SMART" id="SM00331"/>
    </source>
</evidence>
<protein>
    <submittedName>
        <fullName evidence="4">SpoIIE-like protein phosphatase domain protein</fullName>
    </submittedName>
</protein>
<name>V6HJ37_9LEPT</name>
<dbReference type="SMART" id="SM00331">
    <property type="entry name" value="PP2C_SIG"/>
    <property type="match status" value="1"/>
</dbReference>
<feature type="domain" description="PPM-type phosphatase" evidence="3">
    <location>
        <begin position="272"/>
        <end position="500"/>
    </location>
</feature>
<evidence type="ECO:0000256" key="2">
    <source>
        <dbReference type="SAM" id="Phobius"/>
    </source>
</evidence>
<feature type="transmembrane region" description="Helical" evidence="2">
    <location>
        <begin position="93"/>
        <end position="112"/>
    </location>
</feature>
<comment type="caution">
    <text evidence="4">The sequence shown here is derived from an EMBL/GenBank/DDBJ whole genome shotgun (WGS) entry which is preliminary data.</text>
</comment>
<dbReference type="PANTHER" id="PTHR43156:SF2">
    <property type="entry name" value="STAGE II SPORULATION PROTEIN E"/>
    <property type="match status" value="1"/>
</dbReference>
<evidence type="ECO:0000313" key="5">
    <source>
        <dbReference type="Proteomes" id="UP000018719"/>
    </source>
</evidence>
<dbReference type="STRING" id="1049790.LEP1GSC047_2907"/>
<keyword evidence="2" id="KW-1133">Transmembrane helix</keyword>
<accession>V6HJ37</accession>
<feature type="transmembrane region" description="Helical" evidence="2">
    <location>
        <begin position="144"/>
        <end position="162"/>
    </location>
</feature>
<feature type="transmembrane region" description="Helical" evidence="2">
    <location>
        <begin position="169"/>
        <end position="186"/>
    </location>
</feature>
<dbReference type="SUPFAM" id="SSF48452">
    <property type="entry name" value="TPR-like"/>
    <property type="match status" value="1"/>
</dbReference>
<organism evidence="4 5">
    <name type="scientific">Leptospira inadai serovar Lyme str. 10</name>
    <dbReference type="NCBI Taxonomy" id="1049790"/>
    <lineage>
        <taxon>Bacteria</taxon>
        <taxon>Pseudomonadati</taxon>
        <taxon>Spirochaetota</taxon>
        <taxon>Spirochaetia</taxon>
        <taxon>Leptospirales</taxon>
        <taxon>Leptospiraceae</taxon>
        <taxon>Leptospira</taxon>
    </lineage>
</organism>
<dbReference type="GO" id="GO:0016791">
    <property type="term" value="F:phosphatase activity"/>
    <property type="evidence" value="ECO:0007669"/>
    <property type="project" value="TreeGrafter"/>
</dbReference>
<feature type="transmembrane region" description="Helical" evidence="2">
    <location>
        <begin position="66"/>
        <end position="87"/>
    </location>
</feature>
<dbReference type="Gene3D" id="3.60.40.10">
    <property type="entry name" value="PPM-type phosphatase domain"/>
    <property type="match status" value="1"/>
</dbReference>
<dbReference type="InterPro" id="IPR052016">
    <property type="entry name" value="Bact_Sigma-Reg"/>
</dbReference>